<dbReference type="Proteomes" id="UP001321760">
    <property type="component" value="Unassembled WGS sequence"/>
</dbReference>
<feature type="region of interest" description="Disordered" evidence="1">
    <location>
        <begin position="249"/>
        <end position="271"/>
    </location>
</feature>
<feature type="region of interest" description="Disordered" evidence="1">
    <location>
        <begin position="370"/>
        <end position="430"/>
    </location>
</feature>
<feature type="region of interest" description="Disordered" evidence="1">
    <location>
        <begin position="126"/>
        <end position="222"/>
    </location>
</feature>
<dbReference type="AlphaFoldDB" id="A0AAV9GZA6"/>
<name>A0AAV9GZA6_9PEZI</name>
<accession>A0AAV9GZA6</accession>
<proteinExistence type="predicted"/>
<evidence type="ECO:0000313" key="3">
    <source>
        <dbReference type="Proteomes" id="UP001321760"/>
    </source>
</evidence>
<gene>
    <name evidence="2" type="ORF">QBC34DRAFT_395468</name>
</gene>
<reference evidence="2" key="2">
    <citation type="submission" date="2023-05" db="EMBL/GenBank/DDBJ databases">
        <authorList>
            <consortium name="Lawrence Berkeley National Laboratory"/>
            <person name="Steindorff A."/>
            <person name="Hensen N."/>
            <person name="Bonometti L."/>
            <person name="Westerberg I."/>
            <person name="Brannstrom I.O."/>
            <person name="Guillou S."/>
            <person name="Cros-Aarteil S."/>
            <person name="Calhoun S."/>
            <person name="Haridas S."/>
            <person name="Kuo A."/>
            <person name="Mondo S."/>
            <person name="Pangilinan J."/>
            <person name="Riley R."/>
            <person name="Labutti K."/>
            <person name="Andreopoulos B."/>
            <person name="Lipzen A."/>
            <person name="Chen C."/>
            <person name="Yanf M."/>
            <person name="Daum C."/>
            <person name="Ng V."/>
            <person name="Clum A."/>
            <person name="Ohm R."/>
            <person name="Martin F."/>
            <person name="Silar P."/>
            <person name="Natvig D."/>
            <person name="Lalanne C."/>
            <person name="Gautier V."/>
            <person name="Ament-Velasquez S.L."/>
            <person name="Kruys A."/>
            <person name="Hutchinson M.I."/>
            <person name="Powell A.J."/>
            <person name="Barry K."/>
            <person name="Miller A.N."/>
            <person name="Grigoriev I.V."/>
            <person name="Debuchy R."/>
            <person name="Gladieux P."/>
            <person name="Thoren M.H."/>
            <person name="Johannesson H."/>
        </authorList>
    </citation>
    <scope>NUCLEOTIDE SEQUENCE</scope>
    <source>
        <strain evidence="2">PSN243</strain>
    </source>
</reference>
<feature type="compositionally biased region" description="Low complexity" evidence="1">
    <location>
        <begin position="297"/>
        <end position="314"/>
    </location>
</feature>
<reference evidence="2" key="1">
    <citation type="journal article" date="2023" name="Mol. Phylogenet. Evol.">
        <title>Genome-scale phylogeny and comparative genomics of the fungal order Sordariales.</title>
        <authorList>
            <person name="Hensen N."/>
            <person name="Bonometti L."/>
            <person name="Westerberg I."/>
            <person name="Brannstrom I.O."/>
            <person name="Guillou S."/>
            <person name="Cros-Aarteil S."/>
            <person name="Calhoun S."/>
            <person name="Haridas S."/>
            <person name="Kuo A."/>
            <person name="Mondo S."/>
            <person name="Pangilinan J."/>
            <person name="Riley R."/>
            <person name="LaButti K."/>
            <person name="Andreopoulos B."/>
            <person name="Lipzen A."/>
            <person name="Chen C."/>
            <person name="Yan M."/>
            <person name="Daum C."/>
            <person name="Ng V."/>
            <person name="Clum A."/>
            <person name="Steindorff A."/>
            <person name="Ohm R.A."/>
            <person name="Martin F."/>
            <person name="Silar P."/>
            <person name="Natvig D.O."/>
            <person name="Lalanne C."/>
            <person name="Gautier V."/>
            <person name="Ament-Velasquez S.L."/>
            <person name="Kruys A."/>
            <person name="Hutchinson M.I."/>
            <person name="Powell A.J."/>
            <person name="Barry K."/>
            <person name="Miller A.N."/>
            <person name="Grigoriev I.V."/>
            <person name="Debuchy R."/>
            <person name="Gladieux P."/>
            <person name="Hiltunen Thoren M."/>
            <person name="Johannesson H."/>
        </authorList>
    </citation>
    <scope>NUCLEOTIDE SEQUENCE</scope>
    <source>
        <strain evidence="2">PSN243</strain>
    </source>
</reference>
<feature type="compositionally biased region" description="Basic and acidic residues" evidence="1">
    <location>
        <begin position="411"/>
        <end position="426"/>
    </location>
</feature>
<keyword evidence="3" id="KW-1185">Reference proteome</keyword>
<comment type="caution">
    <text evidence="2">The sequence shown here is derived from an EMBL/GenBank/DDBJ whole genome shotgun (WGS) entry which is preliminary data.</text>
</comment>
<evidence type="ECO:0000313" key="2">
    <source>
        <dbReference type="EMBL" id="KAK4453387.1"/>
    </source>
</evidence>
<feature type="region of interest" description="Disordered" evidence="1">
    <location>
        <begin position="1"/>
        <end position="62"/>
    </location>
</feature>
<feature type="compositionally biased region" description="Basic residues" evidence="1">
    <location>
        <begin position="146"/>
        <end position="155"/>
    </location>
</feature>
<evidence type="ECO:0000256" key="1">
    <source>
        <dbReference type="SAM" id="MobiDB-lite"/>
    </source>
</evidence>
<sequence length="444" mass="48329">MDRPNHNTFCQHPPKHHFVRDYTHPPPEPQRPPSQDDQEAGRDSLGSDCVPGMVEDHGSDISADDYEYQGTELWDSFWQSQINNRMSRASPYPALLSSPATVRKAESGQHLSMDRRGQLHILHQTHVKDQRSTSPMPLFGTTAERHRSKTPKPRPRASYSIFPPASPPGPPRCSLSRPRTGSVATSTSQSSIDTQRPSVSSRGAYSVDLTASQPKTPATLPKPTHATIRAVTPTPGSPLIPFPVFLPDSSRPSSRHKPLPELPVQARTASRRPSLANLRKLSFSKITTNSTPSLARLAQTQAQQAAGRAQSSLRPLPPLPTSTSTSSIRDRAPTPPVVSVFDFDSDGESVSGDTSARGFARRLIHGIAHPLHGRKEKATHARSASVDEGRIPGASSPSPRSRSRAETTCGQREDGDVGRGQEDKAWRGRGSSEVFGRILGRWSA</sequence>
<organism evidence="2 3">
    <name type="scientific">Podospora aff. communis PSN243</name>
    <dbReference type="NCBI Taxonomy" id="3040156"/>
    <lineage>
        <taxon>Eukaryota</taxon>
        <taxon>Fungi</taxon>
        <taxon>Dikarya</taxon>
        <taxon>Ascomycota</taxon>
        <taxon>Pezizomycotina</taxon>
        <taxon>Sordariomycetes</taxon>
        <taxon>Sordariomycetidae</taxon>
        <taxon>Sordariales</taxon>
        <taxon>Podosporaceae</taxon>
        <taxon>Podospora</taxon>
    </lineage>
</organism>
<feature type="compositionally biased region" description="Polar residues" evidence="1">
    <location>
        <begin position="1"/>
        <end position="10"/>
    </location>
</feature>
<feature type="region of interest" description="Disordered" evidence="1">
    <location>
        <begin position="297"/>
        <end position="354"/>
    </location>
</feature>
<protein>
    <submittedName>
        <fullName evidence="2">Uncharacterized protein</fullName>
    </submittedName>
</protein>
<dbReference type="EMBL" id="MU865920">
    <property type="protein sequence ID" value="KAK4453387.1"/>
    <property type="molecule type" value="Genomic_DNA"/>
</dbReference>
<feature type="compositionally biased region" description="Polar residues" evidence="1">
    <location>
        <begin position="177"/>
        <end position="216"/>
    </location>
</feature>